<dbReference type="InterPro" id="IPR036336">
    <property type="entry name" value="Tscrpt_rep_TraM_sf"/>
</dbReference>
<protein>
    <submittedName>
        <fullName evidence="1">Transcriptional repressor TraM</fullName>
    </submittedName>
</protein>
<accession>A0A2P9AGM1</accession>
<proteinExistence type="predicted"/>
<evidence type="ECO:0000313" key="2">
    <source>
        <dbReference type="Proteomes" id="UP000245698"/>
    </source>
</evidence>
<dbReference type="GO" id="GO:0045892">
    <property type="term" value="P:negative regulation of DNA-templated transcription"/>
    <property type="evidence" value="ECO:0007669"/>
    <property type="project" value="InterPro"/>
</dbReference>
<keyword evidence="2" id="KW-1185">Reference proteome</keyword>
<evidence type="ECO:0000313" key="1">
    <source>
        <dbReference type="EMBL" id="SJM30278.1"/>
    </source>
</evidence>
<reference evidence="2" key="1">
    <citation type="submission" date="2016-12" db="EMBL/GenBank/DDBJ databases">
        <authorList>
            <person name="Brunel B."/>
        </authorList>
    </citation>
    <scope>NUCLEOTIDE SEQUENCE [LARGE SCALE GENOMIC DNA]</scope>
</reference>
<dbReference type="Proteomes" id="UP000245698">
    <property type="component" value="Unassembled WGS sequence"/>
</dbReference>
<dbReference type="Pfam" id="PF09228">
    <property type="entry name" value="Prok-TraM"/>
    <property type="match status" value="1"/>
</dbReference>
<gene>
    <name evidence="1" type="primary">traM</name>
    <name evidence="1" type="ORF">BQ8482_130177</name>
</gene>
<dbReference type="Gene3D" id="1.10.287.160">
    <property type="entry name" value="HR1 repeat"/>
    <property type="match status" value="1"/>
</dbReference>
<sequence length="106" mass="11577">MVADSNSTVQLKHKVTLRPIVGLTESLPKRDLEQITVEAIRTHRRLRDTAEARYEESRKAPPVSVGGTAGPARIAYVAAMIDMHAQQMVVSTLLDVLGHIPLVPAD</sequence>
<name>A0A2P9AGM1_9HYPH</name>
<dbReference type="EMBL" id="FUIG01000019">
    <property type="protein sequence ID" value="SJM30278.1"/>
    <property type="molecule type" value="Genomic_DNA"/>
</dbReference>
<dbReference type="SUPFAM" id="SSF109631">
    <property type="entry name" value="Transcriptional repressor TraM"/>
    <property type="match status" value="1"/>
</dbReference>
<dbReference type="RefSeq" id="WP_123147746.1">
    <property type="nucleotide sequence ID" value="NZ_FUIG01000019.1"/>
</dbReference>
<dbReference type="InterPro" id="IPR015309">
    <property type="entry name" value="Tscrpt_rep_TraM"/>
</dbReference>
<organism evidence="1 2">
    <name type="scientific">Mesorhizobium delmotii</name>
    <dbReference type="NCBI Taxonomy" id="1631247"/>
    <lineage>
        <taxon>Bacteria</taxon>
        <taxon>Pseudomonadati</taxon>
        <taxon>Pseudomonadota</taxon>
        <taxon>Alphaproteobacteria</taxon>
        <taxon>Hyphomicrobiales</taxon>
        <taxon>Phyllobacteriaceae</taxon>
        <taxon>Mesorhizobium</taxon>
    </lineage>
</organism>
<dbReference type="AlphaFoldDB" id="A0A2P9AGM1"/>